<dbReference type="GeneID" id="82156430"/>
<accession>A0ABX2AR36</accession>
<feature type="transmembrane region" description="Helical" evidence="5">
    <location>
        <begin position="298"/>
        <end position="320"/>
    </location>
</feature>
<feature type="region of interest" description="Disordered" evidence="4">
    <location>
        <begin position="191"/>
        <end position="214"/>
    </location>
</feature>
<dbReference type="RefSeq" id="WP_172173960.1">
    <property type="nucleotide sequence ID" value="NZ_CASGIA010000003.1"/>
</dbReference>
<feature type="transmembrane region" description="Helical" evidence="5">
    <location>
        <begin position="76"/>
        <end position="94"/>
    </location>
</feature>
<evidence type="ECO:0000256" key="2">
    <source>
        <dbReference type="ARBA" id="ARBA00022989"/>
    </source>
</evidence>
<keyword evidence="2 5" id="KW-1133">Transmembrane helix</keyword>
<dbReference type="CDD" id="cd17489">
    <property type="entry name" value="MFS_YfcJ_like"/>
    <property type="match status" value="1"/>
</dbReference>
<evidence type="ECO:0000256" key="4">
    <source>
        <dbReference type="SAM" id="MobiDB-lite"/>
    </source>
</evidence>
<dbReference type="Gene3D" id="1.20.1250.20">
    <property type="entry name" value="MFS general substrate transporter like domains"/>
    <property type="match status" value="1"/>
</dbReference>
<feature type="transmembrane region" description="Helical" evidence="5">
    <location>
        <begin position="12"/>
        <end position="32"/>
    </location>
</feature>
<feature type="transmembrane region" description="Helical" evidence="5">
    <location>
        <begin position="394"/>
        <end position="415"/>
    </location>
</feature>
<evidence type="ECO:0000259" key="6">
    <source>
        <dbReference type="PROSITE" id="PS50850"/>
    </source>
</evidence>
<feature type="domain" description="Major facilitator superfamily (MFS) profile" evidence="6">
    <location>
        <begin position="10"/>
        <end position="419"/>
    </location>
</feature>
<protein>
    <submittedName>
        <fullName evidence="7">MFS transporter</fullName>
    </submittedName>
</protein>
<dbReference type="InterPro" id="IPR011701">
    <property type="entry name" value="MFS"/>
</dbReference>
<evidence type="ECO:0000313" key="7">
    <source>
        <dbReference type="EMBL" id="NPE13016.1"/>
    </source>
</evidence>
<comment type="caution">
    <text evidence="7">The sequence shown here is derived from an EMBL/GenBank/DDBJ whole genome shotgun (WGS) entry which is preliminary data.</text>
</comment>
<name>A0ABX2AR36_9BACT</name>
<feature type="transmembrane region" description="Helical" evidence="5">
    <location>
        <begin position="136"/>
        <end position="157"/>
    </location>
</feature>
<dbReference type="InterPro" id="IPR052714">
    <property type="entry name" value="MFS_Exporter"/>
</dbReference>
<feature type="transmembrane region" description="Helical" evidence="5">
    <location>
        <begin position="230"/>
        <end position="248"/>
    </location>
</feature>
<gene>
    <name evidence="7" type="ORF">HPS55_01500</name>
</gene>
<dbReference type="PROSITE" id="PS50850">
    <property type="entry name" value="MFS"/>
    <property type="match status" value="1"/>
</dbReference>
<keyword evidence="1 5" id="KW-0812">Transmembrane</keyword>
<dbReference type="Pfam" id="PF07690">
    <property type="entry name" value="MFS_1"/>
    <property type="match status" value="1"/>
</dbReference>
<keyword evidence="8" id="KW-1185">Reference proteome</keyword>
<feature type="transmembrane region" description="Helical" evidence="5">
    <location>
        <begin position="44"/>
        <end position="64"/>
    </location>
</feature>
<evidence type="ECO:0000256" key="3">
    <source>
        <dbReference type="ARBA" id="ARBA00023136"/>
    </source>
</evidence>
<dbReference type="InterPro" id="IPR036259">
    <property type="entry name" value="MFS_trans_sf"/>
</dbReference>
<evidence type="ECO:0000313" key="8">
    <source>
        <dbReference type="Proteomes" id="UP001193734"/>
    </source>
</evidence>
<keyword evidence="3 5" id="KW-0472">Membrane</keyword>
<dbReference type="Proteomes" id="UP001193734">
    <property type="component" value="Unassembled WGS sequence"/>
</dbReference>
<feature type="transmembrane region" description="Helical" evidence="5">
    <location>
        <begin position="100"/>
        <end position="124"/>
    </location>
</feature>
<dbReference type="InterPro" id="IPR020846">
    <property type="entry name" value="MFS_dom"/>
</dbReference>
<feature type="transmembrane region" description="Helical" evidence="5">
    <location>
        <begin position="268"/>
        <end position="286"/>
    </location>
</feature>
<feature type="transmembrane region" description="Helical" evidence="5">
    <location>
        <begin position="369"/>
        <end position="388"/>
    </location>
</feature>
<feature type="transmembrane region" description="Helical" evidence="5">
    <location>
        <begin position="163"/>
        <end position="184"/>
    </location>
</feature>
<evidence type="ECO:0000256" key="1">
    <source>
        <dbReference type="ARBA" id="ARBA00022692"/>
    </source>
</evidence>
<proteinExistence type="predicted"/>
<reference evidence="7 8" key="1">
    <citation type="submission" date="2020-05" db="EMBL/GenBank/DDBJ databases">
        <title>Distinct polysaccharide utilization as determinants for interspecies competition between intestinal Prevotella spp.</title>
        <authorList>
            <person name="Galvez E.J.C."/>
            <person name="Iljazovic A."/>
            <person name="Strowig T."/>
        </authorList>
    </citation>
    <scope>NUCLEOTIDE SEQUENCE [LARGE SCALE GENOMIC DNA]</scope>
    <source>
        <strain evidence="7 8">PROD</strain>
    </source>
</reference>
<dbReference type="PANTHER" id="PTHR23531:SF1">
    <property type="entry name" value="QUINOLENE RESISTANCE PROTEIN NORA"/>
    <property type="match status" value="1"/>
</dbReference>
<dbReference type="EMBL" id="JABKKE010000001">
    <property type="protein sequence ID" value="NPE13016.1"/>
    <property type="molecule type" value="Genomic_DNA"/>
</dbReference>
<evidence type="ECO:0000256" key="5">
    <source>
        <dbReference type="SAM" id="Phobius"/>
    </source>
</evidence>
<sequence length="425" mass="46330">MTKDRLFTPGYICILAANFLFFFGFWLLVPVLPFYLRETYACHTAAIGIILSCYTVSCLCVRPFSGFLMDRFPRKPIYISCYVACMAMFLGYMSDTTLTAFILLRAIHGVAFGGVTVGGNTLCVDIMPSSRRGEGLGYYGLTNNIAMALGPMAGLLLHGQISYNSIFLAGMTASAIGLLCAISVKARTPESLRKPQHPVRNTAGGKRQDDNVTPANRTVRSHGISLDRFILLKGIPVSISLLMLSIPYGATTNFVAMYAREINLDVPTGFFFTLMAAGMGASRLVAGKKVDRGYITQCIRFGYYPVIAAFLLLSLCRQAVSVSPAAATTMFFTVPLLLGTGFGVMFPAMNSLYINLAPNNQRATATSTYLTAWDVGIGIGIVSSGIIAQHFTFYMVYLTGAALCTLSLLFFVHRVTPHYNRNKLR</sequence>
<dbReference type="SUPFAM" id="SSF103473">
    <property type="entry name" value="MFS general substrate transporter"/>
    <property type="match status" value="1"/>
</dbReference>
<feature type="transmembrane region" description="Helical" evidence="5">
    <location>
        <begin position="326"/>
        <end position="348"/>
    </location>
</feature>
<dbReference type="PANTHER" id="PTHR23531">
    <property type="entry name" value="QUINOLENE RESISTANCE PROTEIN NORA"/>
    <property type="match status" value="1"/>
</dbReference>
<organism evidence="7 8">
    <name type="scientific">Xylanibacter rodentium</name>
    <dbReference type="NCBI Taxonomy" id="2736289"/>
    <lineage>
        <taxon>Bacteria</taxon>
        <taxon>Pseudomonadati</taxon>
        <taxon>Bacteroidota</taxon>
        <taxon>Bacteroidia</taxon>
        <taxon>Bacteroidales</taxon>
        <taxon>Prevotellaceae</taxon>
        <taxon>Xylanibacter</taxon>
    </lineage>
</organism>